<dbReference type="EMBL" id="VOQR01000001">
    <property type="protein sequence ID" value="TXC70796.1"/>
    <property type="molecule type" value="Genomic_DNA"/>
</dbReference>
<dbReference type="NCBIfam" id="TIGR01736">
    <property type="entry name" value="FGAM_synth_II"/>
    <property type="match status" value="1"/>
</dbReference>
<dbReference type="OrthoDB" id="9804441at2"/>
<dbReference type="GO" id="GO:0004642">
    <property type="term" value="F:phosphoribosylformylglycinamidine synthase activity"/>
    <property type="evidence" value="ECO:0007669"/>
    <property type="project" value="UniProtKB-UniRule"/>
</dbReference>
<dbReference type="SUPFAM" id="SSF56042">
    <property type="entry name" value="PurM C-terminal domain-like"/>
    <property type="match status" value="2"/>
</dbReference>
<organism evidence="12 13">
    <name type="scientific">Sphingomonas ginsenosidivorax</name>
    <dbReference type="NCBI Taxonomy" id="862135"/>
    <lineage>
        <taxon>Bacteria</taxon>
        <taxon>Pseudomonadati</taxon>
        <taxon>Pseudomonadota</taxon>
        <taxon>Alphaproteobacteria</taxon>
        <taxon>Sphingomonadales</taxon>
        <taxon>Sphingomonadaceae</taxon>
        <taxon>Sphingomonas</taxon>
    </lineage>
</organism>
<dbReference type="GO" id="GO:0006189">
    <property type="term" value="P:'de novo' IMP biosynthetic process"/>
    <property type="evidence" value="ECO:0007669"/>
    <property type="project" value="UniProtKB-UniRule"/>
</dbReference>
<feature type="binding site" evidence="8">
    <location>
        <position position="92"/>
    </location>
    <ligand>
        <name>ATP</name>
        <dbReference type="ChEBI" id="CHEBI:30616"/>
    </ligand>
</feature>
<dbReference type="Pfam" id="PF02769">
    <property type="entry name" value="AIRS_C"/>
    <property type="match status" value="2"/>
</dbReference>
<evidence type="ECO:0000256" key="1">
    <source>
        <dbReference type="ARBA" id="ARBA00022490"/>
    </source>
</evidence>
<feature type="domain" description="PurM-like C-terminal" evidence="10">
    <location>
        <begin position="572"/>
        <end position="709"/>
    </location>
</feature>
<feature type="binding site" evidence="8">
    <location>
        <position position="48"/>
    </location>
    <ligand>
        <name>ATP</name>
        <dbReference type="ChEBI" id="CHEBI:30616"/>
    </ligand>
</feature>
<feature type="binding site" evidence="8">
    <location>
        <position position="241"/>
    </location>
    <ligand>
        <name>substrate</name>
    </ligand>
</feature>
<gene>
    <name evidence="8 12" type="primary">purL</name>
    <name evidence="12" type="ORF">FSB78_07480</name>
</gene>
<dbReference type="InterPro" id="IPR010918">
    <property type="entry name" value="PurM-like_C_dom"/>
</dbReference>
<dbReference type="InterPro" id="IPR036676">
    <property type="entry name" value="PurM-like_C_sf"/>
</dbReference>
<dbReference type="Gene3D" id="3.30.1330.10">
    <property type="entry name" value="PurM-like, N-terminal domain"/>
    <property type="match status" value="2"/>
</dbReference>
<feature type="domain" description="PurM-like C-terminal" evidence="10">
    <location>
        <begin position="204"/>
        <end position="356"/>
    </location>
</feature>
<dbReference type="InterPro" id="IPR010074">
    <property type="entry name" value="PRibForGlyAmidine_synth_PurL"/>
</dbReference>
<dbReference type="FunFam" id="3.30.1330.10:FF:000004">
    <property type="entry name" value="Phosphoribosylformylglycinamidine synthase subunit PurL"/>
    <property type="match status" value="1"/>
</dbReference>
<keyword evidence="7 8" id="KW-0460">Magnesium</keyword>
<dbReference type="InterPro" id="IPR041609">
    <property type="entry name" value="PurL_linker"/>
</dbReference>
<comment type="caution">
    <text evidence="12">The sequence shown here is derived from an EMBL/GenBank/DDBJ whole genome shotgun (WGS) entry which is preliminary data.</text>
</comment>
<dbReference type="CDD" id="cd02203">
    <property type="entry name" value="PurL_repeat1"/>
    <property type="match status" value="1"/>
</dbReference>
<evidence type="ECO:0000256" key="5">
    <source>
        <dbReference type="ARBA" id="ARBA00022755"/>
    </source>
</evidence>
<evidence type="ECO:0000256" key="4">
    <source>
        <dbReference type="ARBA" id="ARBA00022741"/>
    </source>
</evidence>
<dbReference type="PIRSF" id="PIRSF001587">
    <property type="entry name" value="FGAM_synthase_II"/>
    <property type="match status" value="1"/>
</dbReference>
<feature type="binding site" evidence="8">
    <location>
        <position position="530"/>
    </location>
    <ligand>
        <name>Mg(2+)</name>
        <dbReference type="ChEBI" id="CHEBI:18420"/>
        <label>1</label>
    </ligand>
</feature>
<name>A0A5C6UF77_9SPHN</name>
<sequence>MTAITPQIVADHGLSPDEYERVLAALGREPNLVELGIFSVMWSEHCSYKSSKIHLMKLPTKGERVICGPGENAGVVDIGAGPDGKPQAAIFKMESHNHPSYIEPYQGAATGVGGILRDVFTMGARPIANLNALRFGSPDHPKMRHLIAGVVHGIGGYGNCVGVPTVGGEVNFHPAYDGNILVNAMTVGIADQDKIFYSAASGLGNSIVYVGSKTGRDGIHGATMASADFGEDSDAKRPTVQVGDPFTEKLLIEACLELMATDMIVAIQDMGAAGLTSSSVEMASKGGVGIELIMDDVPQRETGMTPYEMMLSESQERMLMVLKPGREAEAEAIFRKWELDFAVIGHVTDTGRMVLKFKGDTVCDIPLGPLADDAPLYDRPHVPTPPAAPLTNVPTTSDIAADLLTLMGSPDIASRRWIWEQYDHMVGADTVQRPGGDAAVVRVHGTDKALAMTTDCTPRYCFVDPVEGGKQAVAEAWRNLTAVGANPIAVTNCLNFANPQRPEIMGQIVGCLDGMSQACLALDFPIVSGNVSLYNESKATGGGSAILPTPAIGAIGLLADWQKSMTIAFKDPGDVIMVVGTRAGHLGQSLWLRECQGRSAADAGPPPSVDLAAERRTGDFVRAAILDGKLNAVHDVSDGGIAVTLAEMALAGRIGAMINRAMPFDAPRSFFAEDQGVYVVTVHDHALLDFMTEAHGAGVLVEPLGRTGGTRLIFELPDADFAVKLDDLRTAHESFFPKLMGADAALA</sequence>
<keyword evidence="6 8" id="KW-0067">ATP-binding</keyword>
<dbReference type="Gene3D" id="3.90.650.10">
    <property type="entry name" value="PurM-like C-terminal domain"/>
    <property type="match status" value="2"/>
</dbReference>
<keyword evidence="4 8" id="KW-0547">Nucleotide-binding</keyword>
<evidence type="ECO:0000259" key="9">
    <source>
        <dbReference type="Pfam" id="PF00586"/>
    </source>
</evidence>
<keyword evidence="2 8" id="KW-0436">Ligase</keyword>
<dbReference type="UniPathway" id="UPA00074">
    <property type="reaction ID" value="UER00128"/>
</dbReference>
<keyword evidence="5 8" id="KW-0658">Purine biosynthesis</keyword>
<comment type="subunit">
    <text evidence="8">Monomer. Part of the FGAM synthase complex composed of 1 PurL, 1 PurQ and 2 PurS subunits.</text>
</comment>
<evidence type="ECO:0000259" key="11">
    <source>
        <dbReference type="Pfam" id="PF18072"/>
    </source>
</evidence>
<evidence type="ECO:0000313" key="13">
    <source>
        <dbReference type="Proteomes" id="UP000321250"/>
    </source>
</evidence>
<dbReference type="CDD" id="cd02204">
    <property type="entry name" value="PurL_repeat2"/>
    <property type="match status" value="1"/>
</dbReference>
<protein>
    <recommendedName>
        <fullName evidence="8">Phosphoribosylformylglycinamidine synthase subunit PurL</fullName>
        <shortName evidence="8">FGAM synthase</shortName>
        <ecNumber evidence="8">6.3.5.3</ecNumber>
    </recommendedName>
    <alternativeName>
        <fullName evidence="8">Formylglycinamide ribonucleotide amidotransferase subunit II</fullName>
        <shortName evidence="8">FGAR amidotransferase II</shortName>
        <shortName evidence="8">FGAR-AT II</shortName>
    </alternativeName>
    <alternativeName>
        <fullName evidence="8">Glutamine amidotransferase PurL</fullName>
    </alternativeName>
    <alternativeName>
        <fullName evidence="8">Phosphoribosylformylglycinamidine synthase subunit II</fullName>
    </alternativeName>
</protein>
<feature type="binding site" evidence="8">
    <location>
        <position position="118"/>
    </location>
    <ligand>
        <name>Mg(2+)</name>
        <dbReference type="ChEBI" id="CHEBI:18420"/>
        <label>2</label>
    </ligand>
</feature>
<dbReference type="PANTHER" id="PTHR43555:SF1">
    <property type="entry name" value="PHOSPHORIBOSYLFORMYLGLYCINAMIDINE SYNTHASE SUBUNIT PURL"/>
    <property type="match status" value="1"/>
</dbReference>
<reference evidence="12 13" key="1">
    <citation type="journal article" date="2013" name="Antonie Van Leeuwenhoek">
        <title>Sphingomonas ginsenosidivorax sp. nov., with the ability to transform ginsenosides.</title>
        <authorList>
            <person name="Jin X.F."/>
            <person name="Kim J.K."/>
            <person name="Liu Q.M."/>
            <person name="Kang M.S."/>
            <person name="He D."/>
            <person name="Jin F.X."/>
            <person name="Kim S.C."/>
            <person name="Im W.T."/>
        </authorList>
    </citation>
    <scope>NUCLEOTIDE SEQUENCE [LARGE SCALE GENOMIC DNA]</scope>
    <source>
        <strain evidence="12 13">KHI67</strain>
    </source>
</reference>
<dbReference type="InterPro" id="IPR036921">
    <property type="entry name" value="PurM-like_N_sf"/>
</dbReference>
<dbReference type="InterPro" id="IPR016188">
    <property type="entry name" value="PurM-like_N"/>
</dbReference>
<evidence type="ECO:0000259" key="10">
    <source>
        <dbReference type="Pfam" id="PF02769"/>
    </source>
</evidence>
<feature type="binding site" evidence="8">
    <location>
        <position position="269"/>
    </location>
    <ligand>
        <name>Mg(2+)</name>
        <dbReference type="ChEBI" id="CHEBI:18420"/>
        <label>2</label>
    </ligand>
</feature>
<dbReference type="Pfam" id="PF18072">
    <property type="entry name" value="FGAR-AT_linker"/>
    <property type="match status" value="1"/>
</dbReference>
<feature type="binding site" evidence="8">
    <location>
        <position position="117"/>
    </location>
    <ligand>
        <name>substrate</name>
    </ligand>
</feature>
<feature type="domain" description="Phosphoribosylformylglycinamidine synthase linker" evidence="11">
    <location>
        <begin position="11"/>
        <end position="49"/>
    </location>
</feature>
<feature type="domain" description="PurM-like N-terminal" evidence="9">
    <location>
        <begin position="70"/>
        <end position="190"/>
    </location>
</feature>
<dbReference type="Pfam" id="PF00586">
    <property type="entry name" value="AIRS"/>
    <property type="match status" value="2"/>
</dbReference>
<dbReference type="GO" id="GO:0005524">
    <property type="term" value="F:ATP binding"/>
    <property type="evidence" value="ECO:0007669"/>
    <property type="project" value="UniProtKB-UniRule"/>
</dbReference>
<feature type="binding site" evidence="8">
    <location>
        <position position="532"/>
    </location>
    <ligand>
        <name>substrate</name>
    </ligand>
</feature>
<evidence type="ECO:0000256" key="3">
    <source>
        <dbReference type="ARBA" id="ARBA00022723"/>
    </source>
</evidence>
<comment type="catalytic activity">
    <reaction evidence="8">
        <text>N(2)-formyl-N(1)-(5-phospho-beta-D-ribosyl)glycinamide + L-glutamine + ATP + H2O = 2-formamido-N(1)-(5-O-phospho-beta-D-ribosyl)acetamidine + L-glutamate + ADP + phosphate + H(+)</text>
        <dbReference type="Rhea" id="RHEA:17129"/>
        <dbReference type="ChEBI" id="CHEBI:15377"/>
        <dbReference type="ChEBI" id="CHEBI:15378"/>
        <dbReference type="ChEBI" id="CHEBI:29985"/>
        <dbReference type="ChEBI" id="CHEBI:30616"/>
        <dbReference type="ChEBI" id="CHEBI:43474"/>
        <dbReference type="ChEBI" id="CHEBI:58359"/>
        <dbReference type="ChEBI" id="CHEBI:147286"/>
        <dbReference type="ChEBI" id="CHEBI:147287"/>
        <dbReference type="ChEBI" id="CHEBI:456216"/>
        <dbReference type="EC" id="6.3.5.3"/>
    </reaction>
</comment>
<dbReference type="RefSeq" id="WP_147081442.1">
    <property type="nucleotide sequence ID" value="NZ_VOQR01000001.1"/>
</dbReference>
<feature type="binding site" evidence="8">
    <location>
        <begin position="95"/>
        <end position="98"/>
    </location>
    <ligand>
        <name>substrate</name>
    </ligand>
</feature>
<feature type="binding site" evidence="8">
    <location>
        <position position="529"/>
    </location>
    <ligand>
        <name>ATP</name>
        <dbReference type="ChEBI" id="CHEBI:30616"/>
    </ligand>
</feature>
<accession>A0A5C6UF77</accession>
<dbReference type="NCBIfam" id="NF002290">
    <property type="entry name" value="PRK01213.1"/>
    <property type="match status" value="1"/>
</dbReference>
<dbReference type="GO" id="GO:0000287">
    <property type="term" value="F:magnesium ion binding"/>
    <property type="evidence" value="ECO:0007669"/>
    <property type="project" value="UniProtKB-UniRule"/>
</dbReference>
<feature type="domain" description="PurM-like N-terminal" evidence="9">
    <location>
        <begin position="435"/>
        <end position="557"/>
    </location>
</feature>
<evidence type="ECO:0000256" key="6">
    <source>
        <dbReference type="ARBA" id="ARBA00022840"/>
    </source>
</evidence>
<comment type="pathway">
    <text evidence="8">Purine metabolism; IMP biosynthesis via de novo pathway; 5-amino-1-(5-phospho-D-ribosyl)imidazole from N(2)-formyl-N(1)-(5-phospho-D-ribosyl)glycinamide: step 1/2.</text>
</comment>
<keyword evidence="3 8" id="KW-0479">Metal-binding</keyword>
<feature type="binding site" evidence="8">
    <location>
        <position position="492"/>
    </location>
    <ligand>
        <name>ATP</name>
        <dbReference type="ChEBI" id="CHEBI:30616"/>
    </ligand>
</feature>
<keyword evidence="13" id="KW-1185">Reference proteome</keyword>
<dbReference type="PANTHER" id="PTHR43555">
    <property type="entry name" value="PHOSPHORIBOSYLFORMYLGLYCINAMIDINE SYNTHASE SUBUNIT PURL"/>
    <property type="match status" value="1"/>
</dbReference>
<feature type="binding site" evidence="8">
    <location>
        <position position="94"/>
    </location>
    <ligand>
        <name>Mg(2+)</name>
        <dbReference type="ChEBI" id="CHEBI:18420"/>
        <label>1</label>
    </ligand>
</feature>
<dbReference type="EC" id="6.3.5.3" evidence="8"/>
<comment type="function">
    <text evidence="8">Part of the phosphoribosylformylglycinamidine synthase complex involved in the purines biosynthetic pathway. Catalyzes the ATP-dependent conversion of formylglycinamide ribonucleotide (FGAR) and glutamine to yield formylglycinamidine ribonucleotide (FGAM) and glutamate. The FGAM synthase complex is composed of three subunits. PurQ produces an ammonia molecule by converting glutamine to glutamate. PurL transfers the ammonia molecule to FGAR to form FGAM in an ATP-dependent manner. PurS interacts with PurQ and PurL and is thought to assist in the transfer of the ammonia molecule from PurQ to PurL.</text>
</comment>
<dbReference type="Proteomes" id="UP000321250">
    <property type="component" value="Unassembled WGS sequence"/>
</dbReference>
<dbReference type="AlphaFoldDB" id="A0A5C6UF77"/>
<comment type="subcellular location">
    <subcellularLocation>
        <location evidence="8">Cytoplasm</location>
    </subcellularLocation>
</comment>
<keyword evidence="1 8" id="KW-0963">Cytoplasm</keyword>
<feature type="active site" evidence="8">
    <location>
        <position position="45"/>
    </location>
</feature>
<evidence type="ECO:0000256" key="8">
    <source>
        <dbReference type="HAMAP-Rule" id="MF_00420"/>
    </source>
</evidence>
<feature type="active site" description="Proton acceptor" evidence="8">
    <location>
        <position position="96"/>
    </location>
</feature>
<proteinExistence type="inferred from homology"/>
<evidence type="ECO:0000313" key="12">
    <source>
        <dbReference type="EMBL" id="TXC70796.1"/>
    </source>
</evidence>
<evidence type="ECO:0000256" key="2">
    <source>
        <dbReference type="ARBA" id="ARBA00022598"/>
    </source>
</evidence>
<comment type="caution">
    <text evidence="8">Lacks conserved residue(s) required for the propagation of feature annotation.</text>
</comment>
<comment type="similarity">
    <text evidence="8">Belongs to the FGAMS family.</text>
</comment>
<dbReference type="GO" id="GO:0005737">
    <property type="term" value="C:cytoplasm"/>
    <property type="evidence" value="ECO:0007669"/>
    <property type="project" value="UniProtKB-SubCell"/>
</dbReference>
<dbReference type="HAMAP" id="MF_00420">
    <property type="entry name" value="PurL_2"/>
    <property type="match status" value="1"/>
</dbReference>
<dbReference type="SUPFAM" id="SSF55326">
    <property type="entry name" value="PurM N-terminal domain-like"/>
    <property type="match status" value="2"/>
</dbReference>
<feature type="binding site" evidence="8">
    <location>
        <begin position="313"/>
        <end position="315"/>
    </location>
    <ligand>
        <name>substrate</name>
    </ligand>
</feature>
<evidence type="ECO:0000256" key="7">
    <source>
        <dbReference type="ARBA" id="ARBA00022842"/>
    </source>
</evidence>